<evidence type="ECO:0000313" key="5">
    <source>
        <dbReference type="Proteomes" id="UP000673691"/>
    </source>
</evidence>
<dbReference type="EMBL" id="JAEFCI010008094">
    <property type="protein sequence ID" value="KAG5458676.1"/>
    <property type="molecule type" value="Genomic_DNA"/>
</dbReference>
<organism evidence="4 5">
    <name type="scientific">Olpidium bornovanus</name>
    <dbReference type="NCBI Taxonomy" id="278681"/>
    <lineage>
        <taxon>Eukaryota</taxon>
        <taxon>Fungi</taxon>
        <taxon>Fungi incertae sedis</taxon>
        <taxon>Olpidiomycota</taxon>
        <taxon>Olpidiomycotina</taxon>
        <taxon>Olpidiomycetes</taxon>
        <taxon>Olpidiales</taxon>
        <taxon>Olpidiaceae</taxon>
        <taxon>Olpidium</taxon>
    </lineage>
</organism>
<accession>A0A8H8DHR2</accession>
<evidence type="ECO:0000256" key="3">
    <source>
        <dbReference type="SAM" id="SignalP"/>
    </source>
</evidence>
<keyword evidence="2" id="KW-1133">Transmembrane helix</keyword>
<reference evidence="4 5" key="1">
    <citation type="journal article" name="Sci. Rep.">
        <title>Genome-scale phylogenetic analyses confirm Olpidium as the closest living zoosporic fungus to the non-flagellated, terrestrial fungi.</title>
        <authorList>
            <person name="Chang Y."/>
            <person name="Rochon D."/>
            <person name="Sekimoto S."/>
            <person name="Wang Y."/>
            <person name="Chovatia M."/>
            <person name="Sandor L."/>
            <person name="Salamov A."/>
            <person name="Grigoriev I.V."/>
            <person name="Stajich J.E."/>
            <person name="Spatafora J.W."/>
        </authorList>
    </citation>
    <scope>NUCLEOTIDE SEQUENCE [LARGE SCALE GENOMIC DNA]</scope>
    <source>
        <strain evidence="4">S191</strain>
    </source>
</reference>
<sequence>MPAGARRTPALFLLVGTVLFLNAAAHFAHRRPPARTAAAPQDAARHSPHALVRRGPPAEPSPPPTPLWIAASDGGGGGAGRGPAAAGKTAFTFEAQCDGIHLQSDKCSFVRANCNGMATGMFNYLEFYYCSAAAGVIPFVALVWWLGRRKLWG</sequence>
<feature type="region of interest" description="Disordered" evidence="1">
    <location>
        <begin position="32"/>
        <end position="67"/>
    </location>
</feature>
<feature type="transmembrane region" description="Helical" evidence="2">
    <location>
        <begin position="126"/>
        <end position="147"/>
    </location>
</feature>
<protein>
    <submittedName>
        <fullName evidence="4">Uncharacterized protein</fullName>
    </submittedName>
</protein>
<evidence type="ECO:0000313" key="4">
    <source>
        <dbReference type="EMBL" id="KAG5458676.1"/>
    </source>
</evidence>
<gene>
    <name evidence="4" type="ORF">BJ554DRAFT_1056</name>
</gene>
<feature type="chain" id="PRO_5034690341" evidence="3">
    <location>
        <begin position="26"/>
        <end position="153"/>
    </location>
</feature>
<name>A0A8H8DHR2_9FUNG</name>
<keyword evidence="2" id="KW-0472">Membrane</keyword>
<evidence type="ECO:0000256" key="2">
    <source>
        <dbReference type="SAM" id="Phobius"/>
    </source>
</evidence>
<feature type="signal peptide" evidence="3">
    <location>
        <begin position="1"/>
        <end position="25"/>
    </location>
</feature>
<dbReference type="AlphaFoldDB" id="A0A8H8DHR2"/>
<evidence type="ECO:0000256" key="1">
    <source>
        <dbReference type="SAM" id="MobiDB-lite"/>
    </source>
</evidence>
<dbReference type="OrthoDB" id="407410at2759"/>
<keyword evidence="3" id="KW-0732">Signal</keyword>
<proteinExistence type="predicted"/>
<keyword evidence="5" id="KW-1185">Reference proteome</keyword>
<comment type="caution">
    <text evidence="4">The sequence shown here is derived from an EMBL/GenBank/DDBJ whole genome shotgun (WGS) entry which is preliminary data.</text>
</comment>
<dbReference type="Proteomes" id="UP000673691">
    <property type="component" value="Unassembled WGS sequence"/>
</dbReference>
<keyword evidence="2" id="KW-0812">Transmembrane</keyword>
<feature type="compositionally biased region" description="Pro residues" evidence="1">
    <location>
        <begin position="57"/>
        <end position="66"/>
    </location>
</feature>